<feature type="transmembrane region" description="Helical" evidence="1">
    <location>
        <begin position="67"/>
        <end position="100"/>
    </location>
</feature>
<reference evidence="2 3" key="1">
    <citation type="submission" date="2016-03" db="EMBL/GenBank/DDBJ databases">
        <title>Shallow-sea hydrothermal system.</title>
        <authorList>
            <person name="Tang K."/>
        </authorList>
    </citation>
    <scope>NUCLEOTIDE SEQUENCE [LARGE SCALE GENOMIC DNA]</scope>
    <source>
        <strain evidence="2 3">JLT9</strain>
    </source>
</reference>
<keyword evidence="1" id="KW-0472">Membrane</keyword>
<keyword evidence="1" id="KW-1133">Transmembrane helix</keyword>
<gene>
    <name evidence="2" type="ORF">SGUI_0626</name>
</gene>
<name>A0A1B1N9A6_9MICO</name>
<accession>A0A1B1N9A6</accession>
<feature type="transmembrane region" description="Helical" evidence="1">
    <location>
        <begin position="28"/>
        <end position="46"/>
    </location>
</feature>
<dbReference type="EMBL" id="CP014989">
    <property type="protein sequence ID" value="ANS78022.1"/>
    <property type="molecule type" value="Genomic_DNA"/>
</dbReference>
<dbReference type="KEGG" id="serj:SGUI_0626"/>
<dbReference type="AlphaFoldDB" id="A0A1B1N9A6"/>
<organism evidence="2 3">
    <name type="scientific">Serinicoccus hydrothermalis</name>
    <dbReference type="NCBI Taxonomy" id="1758689"/>
    <lineage>
        <taxon>Bacteria</taxon>
        <taxon>Bacillati</taxon>
        <taxon>Actinomycetota</taxon>
        <taxon>Actinomycetes</taxon>
        <taxon>Micrococcales</taxon>
        <taxon>Ornithinimicrobiaceae</taxon>
        <taxon>Serinicoccus</taxon>
    </lineage>
</organism>
<evidence type="ECO:0000256" key="1">
    <source>
        <dbReference type="SAM" id="Phobius"/>
    </source>
</evidence>
<keyword evidence="1" id="KW-0812">Transmembrane</keyword>
<evidence type="ECO:0000313" key="3">
    <source>
        <dbReference type="Proteomes" id="UP000092482"/>
    </source>
</evidence>
<evidence type="ECO:0000313" key="2">
    <source>
        <dbReference type="EMBL" id="ANS78022.1"/>
    </source>
</evidence>
<proteinExistence type="predicted"/>
<keyword evidence="3" id="KW-1185">Reference proteome</keyword>
<sequence length="107" mass="11018">MAWFAAVISLWALLRALRRLVEPDERPVALAVAVVVIVAAALIPPARGRGRVTAEQAGWRKVVQLFLAAAVTALAALVGAGVLVAGVLGVVTAAVVPLAWPAPREPS</sequence>
<dbReference type="Proteomes" id="UP000092482">
    <property type="component" value="Chromosome"/>
</dbReference>
<protein>
    <submittedName>
        <fullName evidence="2">Uncharacterized protein</fullName>
    </submittedName>
</protein>